<evidence type="ECO:0000256" key="4">
    <source>
        <dbReference type="ARBA" id="ARBA00023163"/>
    </source>
</evidence>
<dbReference type="PANTHER" id="PTHR37701">
    <property type="entry name" value="METHYL-CPG-BINDING DOMAIN-CONTAINING PROTEIN 8"/>
    <property type="match status" value="1"/>
</dbReference>
<dbReference type="PROSITE" id="PS50982">
    <property type="entry name" value="MBD"/>
    <property type="match status" value="1"/>
</dbReference>
<keyword evidence="6" id="KW-0862">Zinc</keyword>
<dbReference type="PANTHER" id="PTHR37701:SF13">
    <property type="entry name" value="C2H2-TYPE DOMAIN-CONTAINING PROTEIN"/>
    <property type="match status" value="1"/>
</dbReference>
<keyword evidence="6" id="KW-0863">Zinc-finger</keyword>
<dbReference type="GO" id="GO:0003677">
    <property type="term" value="F:DNA binding"/>
    <property type="evidence" value="ECO:0007669"/>
    <property type="project" value="UniProtKB-KW"/>
</dbReference>
<proteinExistence type="predicted"/>
<feature type="compositionally biased region" description="Basic and acidic residues" evidence="7">
    <location>
        <begin position="180"/>
        <end position="189"/>
    </location>
</feature>
<dbReference type="OrthoDB" id="1675150at2759"/>
<feature type="compositionally biased region" description="Basic and acidic residues" evidence="7">
    <location>
        <begin position="391"/>
        <end position="408"/>
    </location>
</feature>
<dbReference type="SMART" id="SM00355">
    <property type="entry name" value="ZnF_C2H2"/>
    <property type="match status" value="2"/>
</dbReference>
<feature type="region of interest" description="Disordered" evidence="7">
    <location>
        <begin position="170"/>
        <end position="189"/>
    </location>
</feature>
<evidence type="ECO:0000256" key="3">
    <source>
        <dbReference type="ARBA" id="ARBA00023125"/>
    </source>
</evidence>
<keyword evidence="6" id="KW-0479">Metal-binding</keyword>
<dbReference type="Pfam" id="PF01429">
    <property type="entry name" value="MBD"/>
    <property type="match status" value="1"/>
</dbReference>
<keyword evidence="11" id="KW-1185">Reference proteome</keyword>
<keyword evidence="2" id="KW-0805">Transcription regulation</keyword>
<dbReference type="PROSITE" id="PS50157">
    <property type="entry name" value="ZINC_FINGER_C2H2_2"/>
    <property type="match status" value="1"/>
</dbReference>
<evidence type="ECO:0000256" key="1">
    <source>
        <dbReference type="ARBA" id="ARBA00004123"/>
    </source>
</evidence>
<dbReference type="AlphaFoldDB" id="A0A6A2ZHG6"/>
<keyword evidence="5" id="KW-0539">Nucleus</keyword>
<dbReference type="Proteomes" id="UP000436088">
    <property type="component" value="Unassembled WGS sequence"/>
</dbReference>
<feature type="region of interest" description="Disordered" evidence="7">
    <location>
        <begin position="948"/>
        <end position="971"/>
    </location>
</feature>
<feature type="region of interest" description="Disordered" evidence="7">
    <location>
        <begin position="198"/>
        <end position="243"/>
    </location>
</feature>
<dbReference type="SUPFAM" id="SSF54171">
    <property type="entry name" value="DNA-binding domain"/>
    <property type="match status" value="1"/>
</dbReference>
<evidence type="ECO:0000313" key="10">
    <source>
        <dbReference type="EMBL" id="KAE8690405.1"/>
    </source>
</evidence>
<dbReference type="InterPro" id="IPR016177">
    <property type="entry name" value="DNA-bd_dom_sf"/>
</dbReference>
<dbReference type="InterPro" id="IPR001739">
    <property type="entry name" value="Methyl_CpG_DNA-bd"/>
</dbReference>
<evidence type="ECO:0000259" key="9">
    <source>
        <dbReference type="PROSITE" id="PS50982"/>
    </source>
</evidence>
<keyword evidence="4" id="KW-0804">Transcription</keyword>
<evidence type="ECO:0000256" key="5">
    <source>
        <dbReference type="ARBA" id="ARBA00023242"/>
    </source>
</evidence>
<dbReference type="InterPro" id="IPR017956">
    <property type="entry name" value="AT_hook_DNA-bd_motif"/>
</dbReference>
<protein>
    <submittedName>
        <fullName evidence="10">APR-like 4 isoform 1</fullName>
    </submittedName>
</protein>
<feature type="region of interest" description="Disordered" evidence="7">
    <location>
        <begin position="856"/>
        <end position="879"/>
    </location>
</feature>
<feature type="region of interest" description="Disordered" evidence="7">
    <location>
        <begin position="81"/>
        <end position="111"/>
    </location>
</feature>
<feature type="region of interest" description="Disordered" evidence="7">
    <location>
        <begin position="376"/>
        <end position="408"/>
    </location>
</feature>
<feature type="compositionally biased region" description="Polar residues" evidence="7">
    <location>
        <begin position="864"/>
        <end position="877"/>
    </location>
</feature>
<feature type="domain" description="C2H2-type" evidence="8">
    <location>
        <begin position="463"/>
        <end position="490"/>
    </location>
</feature>
<feature type="domain" description="MBD" evidence="9">
    <location>
        <begin position="302"/>
        <end position="370"/>
    </location>
</feature>
<dbReference type="SMART" id="SM00384">
    <property type="entry name" value="AT_hook"/>
    <property type="match status" value="2"/>
</dbReference>
<reference evidence="10" key="1">
    <citation type="submission" date="2019-09" db="EMBL/GenBank/DDBJ databases">
        <title>Draft genome information of white flower Hibiscus syriacus.</title>
        <authorList>
            <person name="Kim Y.-M."/>
        </authorList>
    </citation>
    <scope>NUCLEOTIDE SEQUENCE [LARGE SCALE GENOMIC DNA]</scope>
    <source>
        <strain evidence="10">YM2019G1</strain>
    </source>
</reference>
<name>A0A6A2ZHG6_HIBSY</name>
<organism evidence="10 11">
    <name type="scientific">Hibiscus syriacus</name>
    <name type="common">Rose of Sharon</name>
    <dbReference type="NCBI Taxonomy" id="106335"/>
    <lineage>
        <taxon>Eukaryota</taxon>
        <taxon>Viridiplantae</taxon>
        <taxon>Streptophyta</taxon>
        <taxon>Embryophyta</taxon>
        <taxon>Tracheophyta</taxon>
        <taxon>Spermatophyta</taxon>
        <taxon>Magnoliopsida</taxon>
        <taxon>eudicotyledons</taxon>
        <taxon>Gunneridae</taxon>
        <taxon>Pentapetalae</taxon>
        <taxon>rosids</taxon>
        <taxon>malvids</taxon>
        <taxon>Malvales</taxon>
        <taxon>Malvaceae</taxon>
        <taxon>Malvoideae</taxon>
        <taxon>Hibiscus</taxon>
    </lineage>
</organism>
<dbReference type="InterPro" id="IPR013087">
    <property type="entry name" value="Znf_C2H2_type"/>
</dbReference>
<evidence type="ECO:0000256" key="6">
    <source>
        <dbReference type="PROSITE-ProRule" id="PRU00042"/>
    </source>
</evidence>
<dbReference type="EMBL" id="VEPZ02001152">
    <property type="protein sequence ID" value="KAE8690405.1"/>
    <property type="molecule type" value="Genomic_DNA"/>
</dbReference>
<feature type="compositionally biased region" description="Basic and acidic residues" evidence="7">
    <location>
        <begin position="198"/>
        <end position="210"/>
    </location>
</feature>
<evidence type="ECO:0000259" key="8">
    <source>
        <dbReference type="PROSITE" id="PS50157"/>
    </source>
</evidence>
<evidence type="ECO:0000313" key="11">
    <source>
        <dbReference type="Proteomes" id="UP000436088"/>
    </source>
</evidence>
<dbReference type="Gene3D" id="3.30.890.10">
    <property type="entry name" value="Methyl-cpg-binding Protein 2, Chain A"/>
    <property type="match status" value="1"/>
</dbReference>
<evidence type="ECO:0000256" key="2">
    <source>
        <dbReference type="ARBA" id="ARBA00023015"/>
    </source>
</evidence>
<dbReference type="PROSITE" id="PS00028">
    <property type="entry name" value="ZINC_FINGER_C2H2_1"/>
    <property type="match status" value="2"/>
</dbReference>
<gene>
    <name evidence="10" type="ORF">F3Y22_tig00110895pilonHSYRG00285</name>
</gene>
<comment type="subcellular location">
    <subcellularLocation>
        <location evidence="1">Nucleus</location>
    </subcellularLocation>
</comment>
<dbReference type="GO" id="GO:0005634">
    <property type="term" value="C:nucleus"/>
    <property type="evidence" value="ECO:0007669"/>
    <property type="project" value="UniProtKB-SubCell"/>
</dbReference>
<evidence type="ECO:0000256" key="7">
    <source>
        <dbReference type="SAM" id="MobiDB-lite"/>
    </source>
</evidence>
<keyword evidence="3" id="KW-0238">DNA-binding</keyword>
<dbReference type="InterPro" id="IPR037472">
    <property type="entry name" value="MBD8"/>
</dbReference>
<comment type="caution">
    <text evidence="10">The sequence shown here is derived from an EMBL/GenBank/DDBJ whole genome shotgun (WGS) entry which is preliminary data.</text>
</comment>
<sequence>MATVTATADHRNYLHLESIPVVDLRLLSQPELLSLSLCSSSPSLSNAETELFTPKIDRSVFNESAGSRKQTFFRLRFGGSRPRSHLHDQHSSPSSEPFPPPLNLNPESLDEESSNALSLLKSLFNIDDSLPANPEIDEPYDNKDLVPVQIDYPNGNSSLQNIPVDIVSSSVGKRKRGRPRKDGKDNWLIESERLPVEECKETETLDKPNETPDAGNSSSCNGGKRRRGRPRKEESQSRMIGNEQKKFESEIEKAALGNVEQILGIEEELRRRTEGIVTEAQLFEFMGGLEGEWLTKNHKKRIVDAAGFGNVLPQGWKLSLFVKRRGNLFWLACSRYISPNGQQFVSCKEVSSYLHSFGGLKDSSLETSNLSDSGIDFGVKPSSGNLPRTNKSSEPEKRAPLQRMDSPREVQRVEIIKCHKCTMTFNLQDDFICHLLSSHKGPAMSSGHDTPTIGEVKNKSGKYECQFCHELFEERNCYSIHIGIHIENNTKKVEGYVGKQNIVQPINSSGNNEIGPGFRCSESNENPLVQTFTDNNHGCNLLSIDEQDKVNRKEKVLAEKNCDKQGKFYSAIGNKGDVNDTAAAADLNVCLGSENVLFTADKQGISQSSRKIDVGFALPVEEKKREFASNTSFLAPNAKGNIITDMNIEDRHFPSFLKGMEADLKDKATRDDRKAGRVDTSTGLDNVRVDVKQENYSEGYSLIPSGNKQGVNLVDHLKGASVTVDSAHERGSGCGLTSSKDDQTCVVNNNSILVSGTVVDPESIMVNESANIDPTVCFQSHLPMKKPSHEKSETVLLTSHGRDQIFPSDNNAFKVFSQTVEMSELEKAQNSSGLIQGVNRHGSGVGANILASVKHGKTKDHQFGPSSYKKTSISTPEYKQDKGSESILYQQYANQQNSNYDNSMNKASFFTIEDPKHKVASSFAGSAYARPGTFSSAGTVHESCPPHFSGNRDKIAGKNNVPGIRSGGLEPKQNKGAFGNFFSLSSSEQTHVASNVSMIHAGRAHNGSRLQDFENARNNEMMIGYSNHARPIEDSMTGLTWKSNEGNVLLSGLADTSSQLLPSSSYYPTFDWMSHKGESEMFDISGKCSSVSGFDGLQSDSIEHMEYNFLTAQPSSCSGNSKGGSEMFNISGKGSNESGFGGMRSDNLEHMEYSFMTAQPRSRSVNSKVPSYDSEMALKFDSSVWLGKDALPLLPKIAGRHQVTVCSCCGNELYNEAVDIGAQRSSMIMCANCRARFSRNHDFM</sequence>
<accession>A0A6A2ZHG6</accession>
<dbReference type="GO" id="GO:0008270">
    <property type="term" value="F:zinc ion binding"/>
    <property type="evidence" value="ECO:0007669"/>
    <property type="project" value="UniProtKB-KW"/>
</dbReference>